<feature type="region of interest" description="Disordered" evidence="5">
    <location>
        <begin position="2337"/>
        <end position="2364"/>
    </location>
</feature>
<name>A0A2T9Z502_9FUNG</name>
<feature type="compositionally biased region" description="Polar residues" evidence="5">
    <location>
        <begin position="400"/>
        <end position="415"/>
    </location>
</feature>
<evidence type="ECO:0000313" key="6">
    <source>
        <dbReference type="EMBL" id="PVU99677.1"/>
    </source>
</evidence>
<organism evidence="6 7">
    <name type="scientific">Furculomyces boomerangus</name>
    <dbReference type="NCBI Taxonomy" id="61424"/>
    <lineage>
        <taxon>Eukaryota</taxon>
        <taxon>Fungi</taxon>
        <taxon>Fungi incertae sedis</taxon>
        <taxon>Zoopagomycota</taxon>
        <taxon>Kickxellomycotina</taxon>
        <taxon>Harpellomycetes</taxon>
        <taxon>Harpellales</taxon>
        <taxon>Harpellaceae</taxon>
        <taxon>Furculomyces</taxon>
    </lineage>
</organism>
<sequence length="2386" mass="266165">MSLLWSVDQFSKLDRLILNSFDVSEDNSEFTLRELVPALDDATKLIARLFLFPPPNSLHLAQLEKGNIKIDGQDFSVNSEFIEETKKVSSFLQIDELLAATMVHNGMAYGARLERPIAECALLLFYSERQKLLMCLDSIFSGGVNTTLPENIRSAFQNTAELLLSSTLEKTTDGSSQINFNINETKTEEMFPERILQTIKNNNEFAEKIKSKISTLDSKFGEDVVNEVANSLQEERRLLSIIFFVIVSKYQLNSHELTSLVTYMKQADISDELTLRLIPSILYSLDTSFNVNLDSELIEANAFDKASLLASDPKFLQKLDAMISSNDWKAPQLKAVVLLQWSLTVIYGIKRVPGFADSIGYQEDKAESLVEEAMRMDCFVFAKNYLLSYKQPELAENSLDQNKVSSGPESLSNQLSNPTINPTSSSHPSNTTSPKSSFYRFELEEAFQKALEDCLDNLVFTFIIRSSNVIRRIRYSEEDEILKYQQKQILEHQAEQQQAIQQWYGASRLQTPRSTIKPEYESKIVAKEPHRSTEALFKFISVLFKNRLDSGIRFWAPGETGFSEIDDRLVVFIRWGADMREQGMIEAYLQMLASLAYGPQASIFAHEFMITGGGRLLEYNRSNSKLPLCSWDSLFSALDFYEQILQQTKADPLAVAPEIPIAEIKVIEAFLELLKQVVLNSLSARMSLYENSKLQVMWTLFSLLGCAVPVSTKAKLLETIAAFSSQTPASLAGSGNDNQLEEFQIINQISKKTWQLLEQSQALATATGSSGTNIGQWGWQTRGGIVYELEEIEAAMGYFPETRAFIGLLNSLVRLYSGSVPLSDMERDPVLFSTHSPSVPADLGKEYRIPGITPYVTFVLDNVLGKSNQRVYNNSWEKWVIISSSLELIERCLATMVLPLAQGKFTVEDYQLLITHPGFEICIRVLCGADLIHSLYGVLCEGVDSVNSEEGSVGNLKSNSVLFAMRIFYKILRVQDTILNIVVPELLESNPRDLFELPLNIPRSLTTLDSLLLLKTDVVIQIASYINSVKSPSLCEASVKLVHLFSHSQQFSGSDNDMQLSSGNFKLVTANRLVQILETSSESNRIMHGYISRLEQDDGDFMESVLEDNLEESPKNLNNESVYGYSNGLGDKLTSGSTSAVRLSIMNLLISNLESDSPSPTIAHWLLGFNLQNLSREELSEPTNKLSCLHVVLSMLNQGASADGDSSRIGEQLIYLRPRMAESCYKLIYILATNSVTSGVFLRYLRKNDDFVLIQLKSISPKVITGVNSEIRNHILELLRGTSVENTIINLPQLNPVRVFYQFFSYSWFLQYVSHELHLASLSGNRSRVQQITGLLLKHAPVPGEYSNINDSDNVFYRKGFGSVDNSSYLQSLFMSMRNAYSDCLILIDLRRKIISKMLTSNQQAVKPTSDDLNALAQQLGADLNSVLVSSSHGCVTYDLHTLSALCRNADITSQFYQNDSEFAQDTRVLISNCFFINQERELFHAYSQARLGWCQIAQIVTGSSWQYISEAEVMKQSIPGKAQLCIDMMNTLSNEFIGNAPPLPLVLQNSSGNALESELGELVGIEEETHAMEMSTLLSSVFVSYSEKLGQELAKLNQPPLNIKKISTGSSINGGLSLEFPLEPIVQTWKNTISSSLSEDSKASMEMRTNLYASLLHFLSGISAFCSSSDETNLLETKSAPGFAGAFGKGFETPLSVKSTISALNTPLTINRDFDTSKGSDGQRKNQKLTQRVLEALTGSSVGEQLLEMLCVDALDGTDACKAVSFSLLNTLTSLYSTEPRSRLVPFLSRHNFIGQFIDMLRRLDSSLVSVLSSTSNSTNALYIYESMMSFFLRLSHRRVGAERLLEGGILEALSNSEYINCRPQKSGDNNWEHTGDDIENRLERYTQLFLPVMNLLATLLAKIGKDNIPTLHRVLRFVTLHYMPLEQIMKETSVSGSFLSKRQLSEVKAISLLLFLLSRHQSVVEKSFSDANSGILSLYNLHIPAVRLLSRLAGSSDWKMRLNPVSEDEKILAATPSLLLASLNSMEKSGSFGVSSLGKPEVYSNEFGEGTDMVSGSLFVQQCMFIVQSIVSNVTLYAYSISLPLMGIEGNPEIRPLGRFRPTLAWPIDHCRETDQFPSLATVVMLSKKVGLNIVKYQELYKSSTRSIQEINNISTVELKRLAASTIPLINNGSGMNLNQINTATNRTETVFSELPSDLSVVQLRGLAEVALNRMKKEADLQLSLLLLTLEQSLLLLYSHLQHYYASANLDYPRNMYDDRHMYANDQGYQNDRFDTESNTASYMMGGGFPSSLINPSIQNIESLRSDASIILPSLLNFLDSINLNKDDFVVQGNSISTNGTKTSSSRDVLLGSEKKTGGPGGDSRLSFVKMMIRRIKTLLFSDD</sequence>
<dbReference type="GO" id="GO:0006999">
    <property type="term" value="P:nuclear pore organization"/>
    <property type="evidence" value="ECO:0007669"/>
    <property type="project" value="TreeGrafter"/>
</dbReference>
<dbReference type="OrthoDB" id="2019644at2759"/>
<evidence type="ECO:0000256" key="1">
    <source>
        <dbReference type="ARBA" id="ARBA00004123"/>
    </source>
</evidence>
<keyword evidence="3" id="KW-0813">Transport</keyword>
<comment type="subcellular location">
    <subcellularLocation>
        <location evidence="1">Nucleus</location>
    </subcellularLocation>
</comment>
<evidence type="ECO:0000256" key="5">
    <source>
        <dbReference type="SAM" id="MobiDB-lite"/>
    </source>
</evidence>
<comment type="similarity">
    <text evidence="2">Belongs to the NUP186/NUP192/NUP205 family.</text>
</comment>
<dbReference type="STRING" id="61424.A0A2T9Z502"/>
<evidence type="ECO:0000256" key="3">
    <source>
        <dbReference type="ARBA" id="ARBA00022448"/>
    </source>
</evidence>
<proteinExistence type="inferred from homology"/>
<dbReference type="InterPro" id="IPR021827">
    <property type="entry name" value="Nup186/Nup192/Nup205"/>
</dbReference>
<accession>A0A2T9Z502</accession>
<dbReference type="Pfam" id="PF11894">
    <property type="entry name" value="Nup192"/>
    <property type="match status" value="1"/>
</dbReference>
<feature type="region of interest" description="Disordered" evidence="5">
    <location>
        <begin position="400"/>
        <end position="434"/>
    </location>
</feature>
<reference evidence="6 7" key="1">
    <citation type="journal article" date="2018" name="MBio">
        <title>Comparative Genomics Reveals the Core Gene Toolbox for the Fungus-Insect Symbiosis.</title>
        <authorList>
            <person name="Wang Y."/>
            <person name="Stata M."/>
            <person name="Wang W."/>
            <person name="Stajich J.E."/>
            <person name="White M.M."/>
            <person name="Moncalvo J.M."/>
        </authorList>
    </citation>
    <scope>NUCLEOTIDE SEQUENCE [LARGE SCALE GENOMIC DNA]</scope>
    <source>
        <strain evidence="6 7">AUS-77-4</strain>
    </source>
</reference>
<evidence type="ECO:0000313" key="7">
    <source>
        <dbReference type="Proteomes" id="UP000245699"/>
    </source>
</evidence>
<gene>
    <name evidence="6" type="ORF">BB559_000493</name>
</gene>
<keyword evidence="4" id="KW-0539">Nucleus</keyword>
<dbReference type="GO" id="GO:0044611">
    <property type="term" value="C:nuclear pore inner ring"/>
    <property type="evidence" value="ECO:0007669"/>
    <property type="project" value="TreeGrafter"/>
</dbReference>
<dbReference type="Proteomes" id="UP000245699">
    <property type="component" value="Unassembled WGS sequence"/>
</dbReference>
<protein>
    <submittedName>
        <fullName evidence="6">Uncharacterized protein</fullName>
    </submittedName>
</protein>
<dbReference type="GO" id="GO:0017056">
    <property type="term" value="F:structural constituent of nuclear pore"/>
    <property type="evidence" value="ECO:0007669"/>
    <property type="project" value="TreeGrafter"/>
</dbReference>
<feature type="compositionally biased region" description="Low complexity" evidence="5">
    <location>
        <begin position="416"/>
        <end position="434"/>
    </location>
</feature>
<comment type="caution">
    <text evidence="6">The sequence shown here is derived from an EMBL/GenBank/DDBJ whole genome shotgun (WGS) entry which is preliminary data.</text>
</comment>
<dbReference type="PANTHER" id="PTHR31344">
    <property type="entry name" value="NUCLEAR PORE COMPLEX PROTEIN NUP205"/>
    <property type="match status" value="1"/>
</dbReference>
<dbReference type="EMBL" id="MBFT01000024">
    <property type="protein sequence ID" value="PVU99677.1"/>
    <property type="molecule type" value="Genomic_DNA"/>
</dbReference>
<evidence type="ECO:0000256" key="2">
    <source>
        <dbReference type="ARBA" id="ARBA00005892"/>
    </source>
</evidence>
<dbReference type="PANTHER" id="PTHR31344:SF0">
    <property type="entry name" value="NUCLEAR PORE COMPLEX PROTEIN NUP205"/>
    <property type="match status" value="1"/>
</dbReference>
<evidence type="ECO:0000256" key="4">
    <source>
        <dbReference type="ARBA" id="ARBA00023242"/>
    </source>
</evidence>
<keyword evidence="7" id="KW-1185">Reference proteome</keyword>
<feature type="compositionally biased region" description="Polar residues" evidence="5">
    <location>
        <begin position="2337"/>
        <end position="2349"/>
    </location>
</feature>